<dbReference type="SUPFAM" id="SSF48371">
    <property type="entry name" value="ARM repeat"/>
    <property type="match status" value="1"/>
</dbReference>
<evidence type="ECO:0000313" key="6">
    <source>
        <dbReference type="EMBL" id="KAF8561461.1"/>
    </source>
</evidence>
<evidence type="ECO:0000256" key="2">
    <source>
        <dbReference type="ARBA" id="ARBA00022737"/>
    </source>
</evidence>
<keyword evidence="3" id="KW-0833">Ubl conjugation pathway</keyword>
<dbReference type="PANTHER" id="PTHR12696">
    <property type="entry name" value="TIP120"/>
    <property type="match status" value="1"/>
</dbReference>
<reference evidence="6 7" key="1">
    <citation type="submission" date="2019-07" db="EMBL/GenBank/DDBJ databases">
        <title>Annotation for the trematode Paragonimus westermani.</title>
        <authorList>
            <person name="Choi Y.-J."/>
        </authorList>
    </citation>
    <scope>NUCLEOTIDE SEQUENCE [LARGE SCALE GENOMIC DNA]</scope>
    <source>
        <strain evidence="6">180907_Pwestermani</strain>
    </source>
</reference>
<evidence type="ECO:0000259" key="5">
    <source>
        <dbReference type="Pfam" id="PF08623"/>
    </source>
</evidence>
<evidence type="ECO:0000256" key="3">
    <source>
        <dbReference type="ARBA" id="ARBA00022786"/>
    </source>
</evidence>
<accession>A0A8T0D4C5</accession>
<dbReference type="InterPro" id="IPR016024">
    <property type="entry name" value="ARM-type_fold"/>
</dbReference>
<keyword evidence="7" id="KW-1185">Reference proteome</keyword>
<dbReference type="Proteomes" id="UP000699462">
    <property type="component" value="Unassembled WGS sequence"/>
</dbReference>
<feature type="repeat" description="HEAT" evidence="4">
    <location>
        <begin position="168"/>
        <end position="206"/>
    </location>
</feature>
<gene>
    <name evidence="6" type="ORF">P879_04685</name>
</gene>
<evidence type="ECO:0000256" key="1">
    <source>
        <dbReference type="ARBA" id="ARBA00007657"/>
    </source>
</evidence>
<feature type="domain" description="TATA-binding protein interacting (TIP20)" evidence="5">
    <location>
        <begin position="1327"/>
        <end position="1484"/>
    </location>
</feature>
<comment type="similarity">
    <text evidence="1">Belongs to the CAND family.</text>
</comment>
<dbReference type="Pfam" id="PF08623">
    <property type="entry name" value="TIP120"/>
    <property type="match status" value="1"/>
</dbReference>
<comment type="caution">
    <text evidence="6">The sequence shown here is derived from an EMBL/GenBank/DDBJ whole genome shotgun (WGS) entry which is preliminary data.</text>
</comment>
<dbReference type="Gene3D" id="1.25.10.10">
    <property type="entry name" value="Leucine-rich Repeat Variant"/>
    <property type="match status" value="1"/>
</dbReference>
<dbReference type="OrthoDB" id="6260732at2759"/>
<dbReference type="InterPro" id="IPR013932">
    <property type="entry name" value="TATA-bd_TIP120"/>
</dbReference>
<dbReference type="InterPro" id="IPR021133">
    <property type="entry name" value="HEAT_type_2"/>
</dbReference>
<dbReference type="Pfam" id="PF25782">
    <property type="entry name" value="TPR_CAND1"/>
    <property type="match status" value="1"/>
</dbReference>
<protein>
    <recommendedName>
        <fullName evidence="5">TATA-binding protein interacting (TIP20) domain-containing protein</fullName>
    </recommendedName>
</protein>
<evidence type="ECO:0000313" key="7">
    <source>
        <dbReference type="Proteomes" id="UP000699462"/>
    </source>
</evidence>
<keyword evidence="2" id="KW-0677">Repeat</keyword>
<proteinExistence type="inferred from homology"/>
<dbReference type="InterPro" id="IPR039852">
    <property type="entry name" value="CAND1/CAND2"/>
</dbReference>
<dbReference type="InterPro" id="IPR011989">
    <property type="entry name" value="ARM-like"/>
</dbReference>
<evidence type="ECO:0000256" key="4">
    <source>
        <dbReference type="PROSITE-ProRule" id="PRU00103"/>
    </source>
</evidence>
<name>A0A8T0D4C5_9TREM</name>
<dbReference type="GO" id="GO:0010265">
    <property type="term" value="P:SCF complex assembly"/>
    <property type="evidence" value="ECO:0007669"/>
    <property type="project" value="InterPro"/>
</dbReference>
<dbReference type="EMBL" id="JTDF01021728">
    <property type="protein sequence ID" value="KAF8561461.1"/>
    <property type="molecule type" value="Genomic_DNA"/>
</dbReference>
<sequence>MEALVNWLHAYIVSCGARLEFFRFDRFAVVATMDTSAGKAIGALLERMVSSDTDYRFMAMNDLVNELQADAVRLDSQSEKKVVTLVLRLLRDPSGEVQSLAVKSLGPLTTKVKDQQVITIVKELVTSMEKSGDEQLRGVCSIGLKTVMSALPAVPDNAVVQLAIKESLVPLLNMVISHSDDNVRVEACEVLTEMINNFGNHLTNHHLDLLECMLFSLSSPQNTLRKRASQALGSLTWSISPKYFASLLAYLLSRLRNATIFVRAGATTTETEEQLETLISNHALLQRPRLTTQLRQSATVDMVKTLLQCLNVVGRHMLRAPNQLRPVLRLLTIILRQPGSSDSDMDDVHELAIQTLETLVRFCPRVLLPTLPELISLLCERLVYDPNYDYSASDDDGDRMAVDDGDADVYFEDGDDGDDDYSDDEDSSWKVRRAAARALEAIILSYPEKTSEFYVSIAPLLIKRFSDREEPVRFNIFSCFGTLLRQTRISPSASTAFGVATDSFVPVFRPNDGFPQRTATLNAITQSSVMELQSQLKDPTSPPSRLLALLPTVCRSIQRQASLSLKRKSRSAAPAASRGAPGIQHAAFMLNRDLALALPGHLGDQLNEILSLVHAYSLDPSTSNTVKVDMIDLVVLLLSTHSADYFRPNLDILLQLAVWAMKDPFYRVALEGLELTQLLSTQLRDLGQENLVMTPFAPLAALLEANDRDLELKEKAIASAAVFIGQVGDLIGPGLDRCLKVIYCRLKNELTRLSAVRAIHIIAVSKVPLKLDTFLPSASDELATLLSQSDRVLRLTTVRCLYTIWCKHPQLVGSKCLKTVLDLVPRLLSSEQDLQTAQLIIHLISLLLESDVGGASGERVSQFIASDHFIQPLIGLAHSPLLRGQALEAMLRLMRAIGKHARTNEQDHMLITLFLSRLLGPLNGGGLLIDSISPPAIPSTILHRDALPSLAQCIAELLAELPTSPMAKIVPGSVSSVNVAVDRLIAAVQNSNSSPAEVFLDLLILGELGRKLDLSSRLDLREIFLSCLSAQAFVPLSEDHSTSPRSTTAGSTLAEQVKPAAALGLGRLVVGQPETLLPFLVDRISEVATGYLGSGGCAGSPTSVLTARSGPQQQQHLYHLLQALKEVLTNLAGFNTTNALRTHLDAIWSLLIASSGLPEEGTRSIVAECLGRLILVSPRQLINRLRQQLNSPEASSSPLVRCTLVSAVKFILIVTDLDATAQAQLIGQTRLEHMDWPSGQGAVPLPGDPPVPAIMTSEAFCTVLMEVDTVLRSDPPAQPLLDFLSRLADPDILVRRAALSVLNTAVHHRPSLVRPLLNVPIDAAVPNSPTVLKLLYAETAIRPELIREVEMGPFKHKEDDGLDLRKYAFECMSTLLETCLDKLVVAEFLEPLIDGLKDHTDIKLLSYQMLQQISCIRPLEISAKMDALAAPLKTVLLSKPKEDWVKQEMEKMQELSRCAICLIARFKSIDDIEKNRSYADLIRTIEADPSLKAIYMTVLANGPDTSSVTYPPYKRNVQPSTAAYVV</sequence>
<organism evidence="6 7">
    <name type="scientific">Paragonimus westermani</name>
    <dbReference type="NCBI Taxonomy" id="34504"/>
    <lineage>
        <taxon>Eukaryota</taxon>
        <taxon>Metazoa</taxon>
        <taxon>Spiralia</taxon>
        <taxon>Lophotrochozoa</taxon>
        <taxon>Platyhelminthes</taxon>
        <taxon>Trematoda</taxon>
        <taxon>Digenea</taxon>
        <taxon>Plagiorchiida</taxon>
        <taxon>Troglotremata</taxon>
        <taxon>Troglotrematidae</taxon>
        <taxon>Paragonimus</taxon>
    </lineage>
</organism>
<dbReference type="PROSITE" id="PS50077">
    <property type="entry name" value="HEAT_REPEAT"/>
    <property type="match status" value="1"/>
</dbReference>